<evidence type="ECO:0000256" key="10">
    <source>
        <dbReference type="ARBA" id="ARBA00022840"/>
    </source>
</evidence>
<comment type="caution">
    <text evidence="24">The sequence shown here is derived from an EMBL/GenBank/DDBJ whole genome shotgun (WGS) entry which is preliminary data.</text>
</comment>
<dbReference type="Gene3D" id="3.40.50.300">
    <property type="entry name" value="P-loop containing nucleotide triphosphate hydrolases"/>
    <property type="match status" value="3"/>
</dbReference>
<keyword evidence="6" id="KW-0479">Metal-binding</keyword>
<proteinExistence type="inferred from homology"/>
<feature type="region of interest" description="Disordered" evidence="22">
    <location>
        <begin position="124"/>
        <end position="163"/>
    </location>
</feature>
<dbReference type="InterPro" id="IPR013020">
    <property type="entry name" value="Rad3/Chl1-like"/>
</dbReference>
<keyword evidence="9" id="KW-0347">Helicase</keyword>
<dbReference type="InterPro" id="IPR006555">
    <property type="entry name" value="ATP-dep_Helicase_C"/>
</dbReference>
<evidence type="ECO:0000256" key="20">
    <source>
        <dbReference type="ARBA" id="ARBA00045702"/>
    </source>
</evidence>
<feature type="domain" description="Helicase ATP-binding" evidence="23">
    <location>
        <begin position="9"/>
        <end position="433"/>
    </location>
</feature>
<dbReference type="PANTHER" id="PTHR11472">
    <property type="entry name" value="DNA REPAIR DEAD HELICASE RAD3/XP-D SUBFAMILY MEMBER"/>
    <property type="match status" value="1"/>
</dbReference>
<evidence type="ECO:0000256" key="22">
    <source>
        <dbReference type="SAM" id="MobiDB-lite"/>
    </source>
</evidence>
<dbReference type="Pfam" id="PF13307">
    <property type="entry name" value="Helicase_C_2"/>
    <property type="match status" value="1"/>
</dbReference>
<dbReference type="InterPro" id="IPR014013">
    <property type="entry name" value="Helic_SF1/SF2_ATP-bd_DinG/Rad3"/>
</dbReference>
<evidence type="ECO:0000256" key="15">
    <source>
        <dbReference type="ARBA" id="ARBA00023306"/>
    </source>
</evidence>
<feature type="compositionally biased region" description="Basic residues" evidence="22">
    <location>
        <begin position="124"/>
        <end position="135"/>
    </location>
</feature>
<evidence type="ECO:0000313" key="25">
    <source>
        <dbReference type="Proteomes" id="UP000567179"/>
    </source>
</evidence>
<dbReference type="SUPFAM" id="SSF52540">
    <property type="entry name" value="P-loop containing nucleoside triphosphate hydrolases"/>
    <property type="match status" value="1"/>
</dbReference>
<dbReference type="GO" id="GO:0034085">
    <property type="term" value="P:establishment of sister chromatid cohesion"/>
    <property type="evidence" value="ECO:0007669"/>
    <property type="project" value="TreeGrafter"/>
</dbReference>
<dbReference type="InterPro" id="IPR027417">
    <property type="entry name" value="P-loop_NTPase"/>
</dbReference>
<organism evidence="24 25">
    <name type="scientific">Psilocybe cf. subviscida</name>
    <dbReference type="NCBI Taxonomy" id="2480587"/>
    <lineage>
        <taxon>Eukaryota</taxon>
        <taxon>Fungi</taxon>
        <taxon>Dikarya</taxon>
        <taxon>Basidiomycota</taxon>
        <taxon>Agaricomycotina</taxon>
        <taxon>Agaricomycetes</taxon>
        <taxon>Agaricomycetidae</taxon>
        <taxon>Agaricales</taxon>
        <taxon>Agaricineae</taxon>
        <taxon>Strophariaceae</taxon>
        <taxon>Psilocybe</taxon>
    </lineage>
</organism>
<keyword evidence="15" id="KW-0131">Cell cycle</keyword>
<name>A0A8H5B2L4_9AGAR</name>
<dbReference type="GO" id="GO:0046872">
    <property type="term" value="F:metal ion binding"/>
    <property type="evidence" value="ECO:0007669"/>
    <property type="project" value="UniProtKB-KW"/>
</dbReference>
<comment type="similarity">
    <text evidence="3">Belongs to the DEAD box helicase family. DEAH subfamily. DDX11/CHL1 sub-subfamily.</text>
</comment>
<evidence type="ECO:0000256" key="16">
    <source>
        <dbReference type="ARBA" id="ARBA00029709"/>
    </source>
</evidence>
<evidence type="ECO:0000256" key="6">
    <source>
        <dbReference type="ARBA" id="ARBA00022723"/>
    </source>
</evidence>
<evidence type="ECO:0000313" key="24">
    <source>
        <dbReference type="EMBL" id="KAF5315452.1"/>
    </source>
</evidence>
<gene>
    <name evidence="24" type="ORF">D9619_007002</name>
</gene>
<dbReference type="GO" id="GO:0016818">
    <property type="term" value="F:hydrolase activity, acting on acid anhydrides, in phosphorus-containing anhydrides"/>
    <property type="evidence" value="ECO:0007669"/>
    <property type="project" value="InterPro"/>
</dbReference>
<dbReference type="GO" id="GO:0005524">
    <property type="term" value="F:ATP binding"/>
    <property type="evidence" value="ECO:0007669"/>
    <property type="project" value="UniProtKB-KW"/>
</dbReference>
<dbReference type="EMBL" id="JAACJJ010000043">
    <property type="protein sequence ID" value="KAF5315452.1"/>
    <property type="molecule type" value="Genomic_DNA"/>
</dbReference>
<evidence type="ECO:0000256" key="17">
    <source>
        <dbReference type="ARBA" id="ARBA00044969"/>
    </source>
</evidence>
<dbReference type="NCBIfam" id="TIGR00604">
    <property type="entry name" value="rad3"/>
    <property type="match status" value="1"/>
</dbReference>
<dbReference type="GO" id="GO:0005634">
    <property type="term" value="C:nucleus"/>
    <property type="evidence" value="ECO:0007669"/>
    <property type="project" value="UniProtKB-SubCell"/>
</dbReference>
<comment type="subcellular location">
    <subcellularLocation>
        <location evidence="2">Nucleus</location>
    </subcellularLocation>
</comment>
<keyword evidence="11" id="KW-0408">Iron</keyword>
<dbReference type="InterPro" id="IPR010614">
    <property type="entry name" value="RAD3-like_helicase_DEAD"/>
</dbReference>
<dbReference type="Proteomes" id="UP000567179">
    <property type="component" value="Unassembled WGS sequence"/>
</dbReference>
<dbReference type="AlphaFoldDB" id="A0A8H5B2L4"/>
<comment type="cofactor">
    <cofactor evidence="1">
        <name>[4Fe-4S] cluster</name>
        <dbReference type="ChEBI" id="CHEBI:49883"/>
    </cofactor>
</comment>
<evidence type="ECO:0000256" key="5">
    <source>
        <dbReference type="ARBA" id="ARBA00017386"/>
    </source>
</evidence>
<dbReference type="Pfam" id="PF06733">
    <property type="entry name" value="DEAD_2"/>
    <property type="match status" value="1"/>
</dbReference>
<dbReference type="SMART" id="SM00491">
    <property type="entry name" value="HELICc2"/>
    <property type="match status" value="1"/>
</dbReference>
<keyword evidence="8" id="KW-0378">Hydrolase</keyword>
<dbReference type="PROSITE" id="PS51193">
    <property type="entry name" value="HELICASE_ATP_BIND_2"/>
    <property type="match status" value="1"/>
</dbReference>
<keyword evidence="14" id="KW-0539">Nucleus</keyword>
<evidence type="ECO:0000256" key="3">
    <source>
        <dbReference type="ARBA" id="ARBA00008435"/>
    </source>
</evidence>
<dbReference type="GO" id="GO:0051536">
    <property type="term" value="F:iron-sulfur cluster binding"/>
    <property type="evidence" value="ECO:0007669"/>
    <property type="project" value="UniProtKB-KW"/>
</dbReference>
<keyword evidence="10" id="KW-0067">ATP-binding</keyword>
<comment type="function">
    <text evidence="20">ATP-dependent DNA helicase important for chromosome transmission and normal cell cycle progression in G(2)/M. May have a role in changing DNA topology to allow the loading of proteins involved in maintaining sister chromatid cohesion in the vicinity of the centromeres. Has a specific role in chromosome segregation during meiosis II.</text>
</comment>
<dbReference type="OrthoDB" id="267079at2759"/>
<sequence length="870" mass="98098">MDLQLATPDEFPAFPYKPPYDIQTLLMRHLYESIEQKKVTIVESPTGTGKTLTLLCASLTWLADEKERARKGKMREVVGQDGVEAKDWVIEQTLERVRREMEADEREYEERLAKARKREEMMRRAAKGRAVKRQKRETDTPVVDEDDERQFLPETDQETAEDEVDMHISPALRALMAKVDGPSRLNGARNDEDEITCTKIYYASRTHSQLAQVLPELSKLKFSIKPEVKSYHPVTNHVPHKRGLVDGDEEEEDAAAPVTRSVSLGSRKQLCINDELRQKTRDLDEACRELLGEKNDKRCQYLPPIGEDEKMLDFRDQVLAAPKDIEDLATAGRLAQTCPYFGSRRAIPQAQLVTLPYNLLLQKSAREALGIDLKDQIVLIDEAHNLIPTLLSLSTTHLPYSTLVTSFQQVCIYVSRFKTRLSPVNMLHLKRLVVFLDALKKYVEEWRDGRAKEKEKTEVMSVSQLTERMGRRVAGINLLEIESYLKRSKVARKIAGYSDKQAEKEVDPTAKKQLRKGAIPPLHVVEDFMLSLTNTNTDGRVIFTLVNAPGREPTVELKYQLLNPSPNFLEVVEEARSVVLAGGTMSPISDVISQLFSTLPSEKITSFSCGHIIPEENLQTLVVGQGPNGTALEFKAEKQNDPTVIAQLGQVLFNFANMIPAGMIIFFPSYKFLNTAKALWQSNGALGRFANKKEVFFEPEESSQVEKILQEYGVAANRKPVEGKKGGAMLFAVIGAKLSEGLNFADDLARGVVIVGLPFANLGSPELRERMKYVKRLEEEQRKGTRAKGEKDAAAELYENMCMNAVNQSIGRAIRHRNDWASLLLLDRRYATPSIKNKLPKWIGSKLVVVDSFGQSMKEMGAFYKNKKSL</sequence>
<evidence type="ECO:0000256" key="11">
    <source>
        <dbReference type="ARBA" id="ARBA00023004"/>
    </source>
</evidence>
<dbReference type="GO" id="GO:0043139">
    <property type="term" value="F:5'-3' DNA helicase activity"/>
    <property type="evidence" value="ECO:0007669"/>
    <property type="project" value="UniProtKB-EC"/>
</dbReference>
<evidence type="ECO:0000259" key="23">
    <source>
        <dbReference type="PROSITE" id="PS51193"/>
    </source>
</evidence>
<dbReference type="InterPro" id="IPR006554">
    <property type="entry name" value="Helicase-like_DEXD_c2"/>
</dbReference>
<evidence type="ECO:0000256" key="19">
    <source>
        <dbReference type="ARBA" id="ARBA00045008"/>
    </source>
</evidence>
<evidence type="ECO:0000256" key="7">
    <source>
        <dbReference type="ARBA" id="ARBA00022741"/>
    </source>
</evidence>
<evidence type="ECO:0000256" key="8">
    <source>
        <dbReference type="ARBA" id="ARBA00022801"/>
    </source>
</evidence>
<dbReference type="CDD" id="cd18788">
    <property type="entry name" value="SF2_C_XPD"/>
    <property type="match status" value="1"/>
</dbReference>
<evidence type="ECO:0000256" key="21">
    <source>
        <dbReference type="ARBA" id="ARBA00048954"/>
    </source>
</evidence>
<evidence type="ECO:0000256" key="1">
    <source>
        <dbReference type="ARBA" id="ARBA00001966"/>
    </source>
</evidence>
<dbReference type="SMART" id="SM00488">
    <property type="entry name" value="DEXDc2"/>
    <property type="match status" value="1"/>
</dbReference>
<reference evidence="24 25" key="1">
    <citation type="journal article" date="2020" name="ISME J.">
        <title>Uncovering the hidden diversity of litter-decomposition mechanisms in mushroom-forming fungi.</title>
        <authorList>
            <person name="Floudas D."/>
            <person name="Bentzer J."/>
            <person name="Ahren D."/>
            <person name="Johansson T."/>
            <person name="Persson P."/>
            <person name="Tunlid A."/>
        </authorList>
    </citation>
    <scope>NUCLEOTIDE SEQUENCE [LARGE SCALE GENOMIC DNA]</scope>
    <source>
        <strain evidence="24 25">CBS 101986</strain>
    </source>
</reference>
<evidence type="ECO:0000256" key="9">
    <source>
        <dbReference type="ARBA" id="ARBA00022806"/>
    </source>
</evidence>
<comment type="catalytic activity">
    <reaction evidence="21">
        <text>ATP + H2O = ADP + phosphate + H(+)</text>
        <dbReference type="Rhea" id="RHEA:13065"/>
        <dbReference type="ChEBI" id="CHEBI:15377"/>
        <dbReference type="ChEBI" id="CHEBI:15378"/>
        <dbReference type="ChEBI" id="CHEBI:30616"/>
        <dbReference type="ChEBI" id="CHEBI:43474"/>
        <dbReference type="ChEBI" id="CHEBI:456216"/>
        <dbReference type="EC" id="5.6.2.3"/>
    </reaction>
</comment>
<accession>A0A8H5B2L4</accession>
<protein>
    <recommendedName>
        <fullName evidence="5">ATP-dependent DNA helicase CHL1</fullName>
        <ecNumber evidence="17">5.6.2.3</ecNumber>
    </recommendedName>
    <alternativeName>
        <fullName evidence="4">ATP-dependent DNA helicase chl1</fullName>
    </alternativeName>
    <alternativeName>
        <fullName evidence="16">Chromosome loss protein 1</fullName>
    </alternativeName>
    <alternativeName>
        <fullName evidence="18 19">DNA 5'-3' helicase CHL1</fullName>
    </alternativeName>
</protein>
<keyword evidence="12" id="KW-0411">Iron-sulfur</keyword>
<evidence type="ECO:0000256" key="13">
    <source>
        <dbReference type="ARBA" id="ARBA00023235"/>
    </source>
</evidence>
<dbReference type="InterPro" id="IPR045028">
    <property type="entry name" value="DinG/Rad3-like"/>
</dbReference>
<dbReference type="GO" id="GO:0006139">
    <property type="term" value="P:nucleobase-containing compound metabolic process"/>
    <property type="evidence" value="ECO:0007669"/>
    <property type="project" value="InterPro"/>
</dbReference>
<evidence type="ECO:0000256" key="12">
    <source>
        <dbReference type="ARBA" id="ARBA00023014"/>
    </source>
</evidence>
<keyword evidence="25" id="KW-1185">Reference proteome</keyword>
<dbReference type="GO" id="GO:0003677">
    <property type="term" value="F:DNA binding"/>
    <property type="evidence" value="ECO:0007669"/>
    <property type="project" value="InterPro"/>
</dbReference>
<keyword evidence="13" id="KW-0413">Isomerase</keyword>
<evidence type="ECO:0000256" key="2">
    <source>
        <dbReference type="ARBA" id="ARBA00004123"/>
    </source>
</evidence>
<evidence type="ECO:0000256" key="14">
    <source>
        <dbReference type="ARBA" id="ARBA00023242"/>
    </source>
</evidence>
<evidence type="ECO:0000256" key="18">
    <source>
        <dbReference type="ARBA" id="ARBA00044998"/>
    </source>
</evidence>
<keyword evidence="7" id="KW-0547">Nucleotide-binding</keyword>
<evidence type="ECO:0000256" key="4">
    <source>
        <dbReference type="ARBA" id="ARBA00016387"/>
    </source>
</evidence>
<dbReference type="EC" id="5.6.2.3" evidence="17"/>
<dbReference type="PANTHER" id="PTHR11472:SF41">
    <property type="entry name" value="ATP-DEPENDENT DNA HELICASE DDX11-RELATED"/>
    <property type="match status" value="1"/>
</dbReference>